<dbReference type="InterPro" id="IPR011006">
    <property type="entry name" value="CheY-like_superfamily"/>
</dbReference>
<keyword evidence="2" id="KW-0805">Transcription regulation</keyword>
<dbReference type="Proteomes" id="UP000306509">
    <property type="component" value="Unassembled WGS sequence"/>
</dbReference>
<dbReference type="GO" id="GO:0003700">
    <property type="term" value="F:DNA-binding transcription factor activity"/>
    <property type="evidence" value="ECO:0007669"/>
    <property type="project" value="InterPro"/>
</dbReference>
<evidence type="ECO:0000313" key="10">
    <source>
        <dbReference type="Proteomes" id="UP000306509"/>
    </source>
</evidence>
<feature type="domain" description="HTH araC/xylS-type" evidence="7">
    <location>
        <begin position="413"/>
        <end position="511"/>
    </location>
</feature>
<feature type="modified residue" description="4-aspartylphosphate" evidence="6">
    <location>
        <position position="56"/>
    </location>
</feature>
<keyword evidence="6" id="KW-0597">Phosphoprotein</keyword>
<dbReference type="EMBL" id="QGQD01000068">
    <property type="protein sequence ID" value="TLC99587.1"/>
    <property type="molecule type" value="Genomic_DNA"/>
</dbReference>
<name>A0A4V6YR28_9FIRM</name>
<dbReference type="PROSITE" id="PS01124">
    <property type="entry name" value="HTH_ARAC_FAMILY_2"/>
    <property type="match status" value="1"/>
</dbReference>
<dbReference type="SMART" id="SM00448">
    <property type="entry name" value="REC"/>
    <property type="match status" value="1"/>
</dbReference>
<keyword evidence="4" id="KW-0804">Transcription</keyword>
<dbReference type="PANTHER" id="PTHR43280">
    <property type="entry name" value="ARAC-FAMILY TRANSCRIPTIONAL REGULATOR"/>
    <property type="match status" value="1"/>
</dbReference>
<dbReference type="InterPro" id="IPR009057">
    <property type="entry name" value="Homeodomain-like_sf"/>
</dbReference>
<dbReference type="Pfam" id="PF00072">
    <property type="entry name" value="Response_reg"/>
    <property type="match status" value="1"/>
</dbReference>
<evidence type="ECO:0000256" key="6">
    <source>
        <dbReference type="PROSITE-ProRule" id="PRU00169"/>
    </source>
</evidence>
<dbReference type="STRING" id="180332.GCA_000797495_01591"/>
<dbReference type="InterPro" id="IPR001789">
    <property type="entry name" value="Sig_transdc_resp-reg_receiver"/>
</dbReference>
<dbReference type="CDD" id="cd17536">
    <property type="entry name" value="REC_YesN-like"/>
    <property type="match status" value="1"/>
</dbReference>
<dbReference type="PANTHER" id="PTHR43280:SF2">
    <property type="entry name" value="HTH-TYPE TRANSCRIPTIONAL REGULATOR EXSA"/>
    <property type="match status" value="1"/>
</dbReference>
<organism evidence="9 10">
    <name type="scientific">Robinsoniella peoriensis</name>
    <dbReference type="NCBI Taxonomy" id="180332"/>
    <lineage>
        <taxon>Bacteria</taxon>
        <taxon>Bacillati</taxon>
        <taxon>Bacillota</taxon>
        <taxon>Clostridia</taxon>
        <taxon>Lachnospirales</taxon>
        <taxon>Lachnospiraceae</taxon>
        <taxon>Robinsoniella</taxon>
    </lineage>
</organism>
<dbReference type="GO" id="GO:0000160">
    <property type="term" value="P:phosphorelay signal transduction system"/>
    <property type="evidence" value="ECO:0007669"/>
    <property type="project" value="InterPro"/>
</dbReference>
<comment type="function">
    <text evidence="5">May play the central regulatory role in sporulation. It may be an element of the effector pathway responsible for the activation of sporulation genes in response to nutritional stress. Spo0A may act in concert with spo0H (a sigma factor) to control the expression of some genes that are critical to the sporulation process.</text>
</comment>
<comment type="caution">
    <text evidence="9">The sequence shown here is derived from an EMBL/GenBank/DDBJ whole genome shotgun (WGS) entry which is preliminary data.</text>
</comment>
<keyword evidence="10" id="KW-1185">Reference proteome</keyword>
<dbReference type="InterPro" id="IPR018060">
    <property type="entry name" value="HTH_AraC"/>
</dbReference>
<dbReference type="AlphaFoldDB" id="A0A4V6YR28"/>
<evidence type="ECO:0000256" key="1">
    <source>
        <dbReference type="ARBA" id="ARBA00018672"/>
    </source>
</evidence>
<dbReference type="Pfam" id="PF17853">
    <property type="entry name" value="GGDEF_2"/>
    <property type="match status" value="1"/>
</dbReference>
<dbReference type="OrthoDB" id="9794370at2"/>
<keyword evidence="3" id="KW-0238">DNA-binding</keyword>
<dbReference type="Pfam" id="PF12833">
    <property type="entry name" value="HTH_18"/>
    <property type="match status" value="1"/>
</dbReference>
<dbReference type="SMART" id="SM00342">
    <property type="entry name" value="HTH_ARAC"/>
    <property type="match status" value="1"/>
</dbReference>
<dbReference type="InterPro" id="IPR041522">
    <property type="entry name" value="CdaR_GGDEF"/>
</dbReference>
<dbReference type="Gene3D" id="3.40.50.2300">
    <property type="match status" value="1"/>
</dbReference>
<evidence type="ECO:0000256" key="2">
    <source>
        <dbReference type="ARBA" id="ARBA00023015"/>
    </source>
</evidence>
<protein>
    <recommendedName>
        <fullName evidence="1">Stage 0 sporulation protein A homolog</fullName>
    </recommendedName>
</protein>
<gene>
    <name evidence="9" type="ORF">DSM106044_03538</name>
</gene>
<sequence length="516" mass="60033">MAYKVLIVEDEKEKARGIAYLVEKYNPECTPVLLAHDGREGYEKATEEQPDIILTDIKMPVMDGLEMIRALREVNFPAEFMVLSGYAEFSYAKKAIELGVRDFITKPVDEEELSNMLSKVCKEISERRKTEDSLSKLNDDMRDYALRDFLTGGTDSQYKVGEYLNQMGISEEYGQYTCMVIEWDEALSDFSIEEGLTSSSGMFFYGVKTGNAQMAVVIGAKSMDIEEKKNLIRQYAMKEEQDRYHISVGIGSSYEDYTKLPKAYEEARVALNYRILKGSSAAILFEELYDMDNRTDLLTEKETEQLKERIDRFDQDGFHIAVKGIFNRVLSENNLSLPELQKLSLNIVLLGLHNIPTAQLQLNEYFGKNLFTLKSIEKFKTMEQLENWIMNMVSIMNEVMLKDSVPKKKDLIVEAKEYIRKNYNQNITLNDISKKFYINPYYFSQLFKKKTGVTYQRYLMDYRVDRAKKLLAETELHIYEVCRLVGYSDVNHFNQIFERTEGMKPSEYRQKYAQDD</sequence>
<dbReference type="PROSITE" id="PS00041">
    <property type="entry name" value="HTH_ARAC_FAMILY_1"/>
    <property type="match status" value="1"/>
</dbReference>
<evidence type="ECO:0000313" key="9">
    <source>
        <dbReference type="EMBL" id="TLC99587.1"/>
    </source>
</evidence>
<dbReference type="RefSeq" id="WP_047832419.1">
    <property type="nucleotide sequence ID" value="NZ_CABMJZ010000106.1"/>
</dbReference>
<proteinExistence type="predicted"/>
<evidence type="ECO:0000256" key="5">
    <source>
        <dbReference type="ARBA" id="ARBA00024867"/>
    </source>
</evidence>
<reference evidence="9 10" key="1">
    <citation type="journal article" date="2019" name="Anaerobe">
        <title>Detection of Robinsoniella peoriensis in multiple bone samples of a trauma patient.</title>
        <authorList>
            <person name="Schrottner P."/>
            <person name="Hartwich K."/>
            <person name="Bunk B."/>
            <person name="Schober I."/>
            <person name="Helbig S."/>
            <person name="Rudolph W.W."/>
            <person name="Gunzer F."/>
        </authorList>
    </citation>
    <scope>NUCLEOTIDE SEQUENCE [LARGE SCALE GENOMIC DNA]</scope>
    <source>
        <strain evidence="9 10">DSM 106044</strain>
    </source>
</reference>
<accession>A0A4V6YR28</accession>
<evidence type="ECO:0000256" key="3">
    <source>
        <dbReference type="ARBA" id="ARBA00023125"/>
    </source>
</evidence>
<evidence type="ECO:0000259" key="7">
    <source>
        <dbReference type="PROSITE" id="PS01124"/>
    </source>
</evidence>
<dbReference type="SUPFAM" id="SSF52172">
    <property type="entry name" value="CheY-like"/>
    <property type="match status" value="1"/>
</dbReference>
<evidence type="ECO:0000259" key="8">
    <source>
        <dbReference type="PROSITE" id="PS50110"/>
    </source>
</evidence>
<dbReference type="InterPro" id="IPR018062">
    <property type="entry name" value="HTH_AraC-typ_CS"/>
</dbReference>
<evidence type="ECO:0000256" key="4">
    <source>
        <dbReference type="ARBA" id="ARBA00023163"/>
    </source>
</evidence>
<feature type="domain" description="Response regulatory" evidence="8">
    <location>
        <begin position="4"/>
        <end position="121"/>
    </location>
</feature>
<dbReference type="PROSITE" id="PS50110">
    <property type="entry name" value="RESPONSE_REGULATORY"/>
    <property type="match status" value="1"/>
</dbReference>
<dbReference type="GO" id="GO:0043565">
    <property type="term" value="F:sequence-specific DNA binding"/>
    <property type="evidence" value="ECO:0007669"/>
    <property type="project" value="InterPro"/>
</dbReference>
<dbReference type="SUPFAM" id="SSF46689">
    <property type="entry name" value="Homeodomain-like"/>
    <property type="match status" value="2"/>
</dbReference>
<dbReference type="Gene3D" id="1.10.10.60">
    <property type="entry name" value="Homeodomain-like"/>
    <property type="match status" value="2"/>
</dbReference>